<dbReference type="NCBIfam" id="TIGR01747">
    <property type="entry name" value="diampropi_NH3ly"/>
    <property type="match status" value="1"/>
</dbReference>
<protein>
    <submittedName>
        <fullName evidence="4">Diaminopropionate ammonia-lyase</fullName>
        <ecNumber evidence="4">4.3.1.15</ecNumber>
    </submittedName>
</protein>
<evidence type="ECO:0000313" key="5">
    <source>
        <dbReference type="Proteomes" id="UP000286947"/>
    </source>
</evidence>
<proteinExistence type="predicted"/>
<dbReference type="Proteomes" id="UP000286947">
    <property type="component" value="Unassembled WGS sequence"/>
</dbReference>
<dbReference type="CDD" id="cd00640">
    <property type="entry name" value="Trp-synth-beta_II"/>
    <property type="match status" value="1"/>
</dbReference>
<dbReference type="InterPro" id="IPR010081">
    <property type="entry name" value="DiNH2opropionate_NH3_lyase"/>
</dbReference>
<evidence type="ECO:0000256" key="2">
    <source>
        <dbReference type="ARBA" id="ARBA00022898"/>
    </source>
</evidence>
<dbReference type="NCBIfam" id="NF006058">
    <property type="entry name" value="PRK08206.1"/>
    <property type="match status" value="1"/>
</dbReference>
<dbReference type="GO" id="GO:0008838">
    <property type="term" value="F:diaminopropionate ammonia-lyase activity"/>
    <property type="evidence" value="ECO:0007669"/>
    <property type="project" value="UniProtKB-EC"/>
</dbReference>
<dbReference type="RefSeq" id="WP_126979273.1">
    <property type="nucleotide sequence ID" value="NZ_PQSP01000002.1"/>
</dbReference>
<keyword evidence="5" id="KW-1185">Reference proteome</keyword>
<gene>
    <name evidence="4" type="primary">dpaL</name>
    <name evidence="4" type="ORF">CUZ56_01272</name>
</gene>
<comment type="caution">
    <text evidence="4">The sequence shown here is derived from an EMBL/GenBank/DDBJ whole genome shotgun (WGS) entry which is preliminary data.</text>
</comment>
<sequence length="413" mass="44058">MSKIPNMAVHYFINPAYDKSQKYGAKQAHVLDADALKAARAEIESWPDYHVTPMHSLQALADALGVAHISYKDEGSRFGLGSFKALGGAYAVGRLLCREAGKRMGRDVTMNDLRDDPDVRQVCATLTVTTATDGNHGRSVAWGASLFGCQCVIYIHATVSEGRQQAIEQYGARVVRTQGNYDQAVHQADMDAKENGWFLISDTSYPGYTDVPRNVMQGYQVMVAEAAEQLEKPPTHIFVQAGVGALAAAVCGYFWEHQGEERPVFVVVEPDKADCLYQSAQAGEIKAVDGALDTLMAGLACGEVSVLAWDILAQGTNAFCMIDDAAAVATMNVLAYPQGDDPAIVAGESAVAGLAAAIGALQDAKARMDLGLDSKSRLLFFGSEGDTDPVLYQKLVGAKAEQVLAGIKLNEGG</sequence>
<evidence type="ECO:0000259" key="3">
    <source>
        <dbReference type="Pfam" id="PF00291"/>
    </source>
</evidence>
<comment type="cofactor">
    <cofactor evidence="1">
        <name>pyridoxal 5'-phosphate</name>
        <dbReference type="ChEBI" id="CHEBI:597326"/>
    </cofactor>
</comment>
<dbReference type="AlphaFoldDB" id="A0A433SF13"/>
<accession>A0A433SF13</accession>
<keyword evidence="4" id="KW-0456">Lyase</keyword>
<dbReference type="Pfam" id="PF00291">
    <property type="entry name" value="PALP"/>
    <property type="match status" value="1"/>
</dbReference>
<dbReference type="InterPro" id="IPR001926">
    <property type="entry name" value="TrpB-like_PALP"/>
</dbReference>
<dbReference type="EMBL" id="PQSP01000002">
    <property type="protein sequence ID" value="RUS67328.1"/>
    <property type="molecule type" value="Genomic_DNA"/>
</dbReference>
<dbReference type="PANTHER" id="PTHR42937:SF1">
    <property type="entry name" value="DIAMINOPROPIONATE AMMONIA-LYASE"/>
    <property type="match status" value="1"/>
</dbReference>
<dbReference type="OrthoDB" id="34584at2"/>
<evidence type="ECO:0000256" key="1">
    <source>
        <dbReference type="ARBA" id="ARBA00001933"/>
    </source>
</evidence>
<organism evidence="4 5">
    <name type="scientific">Saezia sanguinis</name>
    <dbReference type="NCBI Taxonomy" id="1965230"/>
    <lineage>
        <taxon>Bacteria</taxon>
        <taxon>Pseudomonadati</taxon>
        <taxon>Pseudomonadota</taxon>
        <taxon>Betaproteobacteria</taxon>
        <taxon>Burkholderiales</taxon>
        <taxon>Saeziaceae</taxon>
        <taxon>Saezia</taxon>
    </lineage>
</organism>
<reference evidence="4 5" key="1">
    <citation type="submission" date="2018-01" db="EMBL/GenBank/DDBJ databases">
        <title>Saezia sanguinis gen. nov., sp. nov., in the order Burkholderiales isolated from human blood.</title>
        <authorList>
            <person name="Medina-Pascual M.J."/>
            <person name="Valdezate S."/>
            <person name="Monzon S."/>
            <person name="Cuesta I."/>
            <person name="Carrasco G."/>
            <person name="Villalon P."/>
            <person name="Saez-Nieto J.A."/>
        </authorList>
    </citation>
    <scope>NUCLEOTIDE SEQUENCE [LARGE SCALE GENOMIC DNA]</scope>
    <source>
        <strain evidence="4 5">CNM695-12</strain>
    </source>
</reference>
<dbReference type="Gene3D" id="3.40.50.1100">
    <property type="match status" value="2"/>
</dbReference>
<feature type="domain" description="Tryptophan synthase beta chain-like PALP" evidence="3">
    <location>
        <begin position="49"/>
        <end position="362"/>
    </location>
</feature>
<evidence type="ECO:0000313" key="4">
    <source>
        <dbReference type="EMBL" id="RUS67328.1"/>
    </source>
</evidence>
<name>A0A433SF13_9BURK</name>
<dbReference type="InterPro" id="IPR036052">
    <property type="entry name" value="TrpB-like_PALP_sf"/>
</dbReference>
<dbReference type="SUPFAM" id="SSF53686">
    <property type="entry name" value="Tryptophan synthase beta subunit-like PLP-dependent enzymes"/>
    <property type="match status" value="1"/>
</dbReference>
<dbReference type="GO" id="GO:0030170">
    <property type="term" value="F:pyridoxal phosphate binding"/>
    <property type="evidence" value="ECO:0007669"/>
    <property type="project" value="InterPro"/>
</dbReference>
<dbReference type="PANTHER" id="PTHR42937">
    <property type="match status" value="1"/>
</dbReference>
<keyword evidence="2" id="KW-0663">Pyridoxal phosphate</keyword>
<dbReference type="EC" id="4.3.1.15" evidence="4"/>